<sequence>MKSSRKTCRDEPRRELKRQLFPIDRWNRDEFRDALSWKRVLLFPDADSLRAAVSRAKIGVPPTRKVQTIFSFRFTKSSAQLKVLAFWGNGDFSLML</sequence>
<evidence type="ECO:0000313" key="2">
    <source>
        <dbReference type="Proteomes" id="UP000887116"/>
    </source>
</evidence>
<reference evidence="1" key="1">
    <citation type="submission" date="2020-07" db="EMBL/GenBank/DDBJ databases">
        <title>Multicomponent nature underlies the extraordinary mechanical properties of spider dragline silk.</title>
        <authorList>
            <person name="Kono N."/>
            <person name="Nakamura H."/>
            <person name="Mori M."/>
            <person name="Yoshida Y."/>
            <person name="Ohtoshi R."/>
            <person name="Malay A.D."/>
            <person name="Moran D.A.P."/>
            <person name="Tomita M."/>
            <person name="Numata K."/>
            <person name="Arakawa K."/>
        </authorList>
    </citation>
    <scope>NUCLEOTIDE SEQUENCE</scope>
</reference>
<organism evidence="1 2">
    <name type="scientific">Trichonephila clavata</name>
    <name type="common">Joro spider</name>
    <name type="synonym">Nephila clavata</name>
    <dbReference type="NCBI Taxonomy" id="2740835"/>
    <lineage>
        <taxon>Eukaryota</taxon>
        <taxon>Metazoa</taxon>
        <taxon>Ecdysozoa</taxon>
        <taxon>Arthropoda</taxon>
        <taxon>Chelicerata</taxon>
        <taxon>Arachnida</taxon>
        <taxon>Araneae</taxon>
        <taxon>Araneomorphae</taxon>
        <taxon>Entelegynae</taxon>
        <taxon>Araneoidea</taxon>
        <taxon>Nephilidae</taxon>
        <taxon>Trichonephila</taxon>
    </lineage>
</organism>
<dbReference type="Proteomes" id="UP000887116">
    <property type="component" value="Unassembled WGS sequence"/>
</dbReference>
<evidence type="ECO:0000313" key="1">
    <source>
        <dbReference type="EMBL" id="GFQ95317.1"/>
    </source>
</evidence>
<keyword evidence="2" id="KW-1185">Reference proteome</keyword>
<dbReference type="AlphaFoldDB" id="A0A8X6G376"/>
<dbReference type="EMBL" id="BMAO01004539">
    <property type="protein sequence ID" value="GFQ95317.1"/>
    <property type="molecule type" value="Genomic_DNA"/>
</dbReference>
<name>A0A8X6G376_TRICU</name>
<gene>
    <name evidence="1" type="ORF">TNCT_481061</name>
</gene>
<accession>A0A8X6G376</accession>
<protein>
    <submittedName>
        <fullName evidence="1">Uncharacterized protein</fullName>
    </submittedName>
</protein>
<proteinExistence type="predicted"/>
<comment type="caution">
    <text evidence="1">The sequence shown here is derived from an EMBL/GenBank/DDBJ whole genome shotgun (WGS) entry which is preliminary data.</text>
</comment>